<dbReference type="SUPFAM" id="SSF46689">
    <property type="entry name" value="Homeodomain-like"/>
    <property type="match status" value="2"/>
</dbReference>
<evidence type="ECO:0000313" key="6">
    <source>
        <dbReference type="EMBL" id="MBM6704198.1"/>
    </source>
</evidence>
<keyword evidence="1" id="KW-0805">Transcription regulation</keyword>
<dbReference type="Gene3D" id="1.10.10.60">
    <property type="entry name" value="Homeodomain-like"/>
    <property type="match status" value="1"/>
</dbReference>
<dbReference type="InterPro" id="IPR018062">
    <property type="entry name" value="HTH_AraC-typ_CS"/>
</dbReference>
<feature type="compositionally biased region" description="Polar residues" evidence="4">
    <location>
        <begin position="1"/>
        <end position="19"/>
    </location>
</feature>
<dbReference type="Pfam" id="PF06719">
    <property type="entry name" value="AraC_N"/>
    <property type="match status" value="1"/>
</dbReference>
<dbReference type="PANTHER" id="PTHR43436">
    <property type="entry name" value="ARAC-FAMILY TRANSCRIPTIONAL REGULATOR"/>
    <property type="match status" value="1"/>
</dbReference>
<evidence type="ECO:0000256" key="2">
    <source>
        <dbReference type="ARBA" id="ARBA00023125"/>
    </source>
</evidence>
<dbReference type="PANTHER" id="PTHR43436:SF1">
    <property type="entry name" value="TRANSCRIPTIONAL REGULATORY PROTEIN"/>
    <property type="match status" value="1"/>
</dbReference>
<comment type="caution">
    <text evidence="6">The sequence shown here is derived from an EMBL/GenBank/DDBJ whole genome shotgun (WGS) entry which is preliminary data.</text>
</comment>
<dbReference type="InterPro" id="IPR009594">
    <property type="entry name" value="Tscrpt_reg_HTH_AraC_N"/>
</dbReference>
<dbReference type="Pfam" id="PF12833">
    <property type="entry name" value="HTH_18"/>
    <property type="match status" value="1"/>
</dbReference>
<name>A0ABS2DU22_9BURK</name>
<dbReference type="Proteomes" id="UP000715095">
    <property type="component" value="Unassembled WGS sequence"/>
</dbReference>
<organism evidence="6 7">
    <name type="scientific">Sutterella massiliensis</name>
    <dbReference type="NCBI Taxonomy" id="1816689"/>
    <lineage>
        <taxon>Bacteria</taxon>
        <taxon>Pseudomonadati</taxon>
        <taxon>Pseudomonadota</taxon>
        <taxon>Betaproteobacteria</taxon>
        <taxon>Burkholderiales</taxon>
        <taxon>Sutterellaceae</taxon>
        <taxon>Sutterella</taxon>
    </lineage>
</organism>
<dbReference type="EMBL" id="JACJJC010000009">
    <property type="protein sequence ID" value="MBM6704198.1"/>
    <property type="molecule type" value="Genomic_DNA"/>
</dbReference>
<dbReference type="PROSITE" id="PS00041">
    <property type="entry name" value="HTH_ARAC_FAMILY_1"/>
    <property type="match status" value="1"/>
</dbReference>
<keyword evidence="2" id="KW-0238">DNA-binding</keyword>
<reference evidence="6 7" key="1">
    <citation type="journal article" date="2021" name="Sci. Rep.">
        <title>The distribution of antibiotic resistance genes in chicken gut microbiota commensals.</title>
        <authorList>
            <person name="Juricova H."/>
            <person name="Matiasovicova J."/>
            <person name="Kubasova T."/>
            <person name="Cejkova D."/>
            <person name="Rychlik I."/>
        </authorList>
    </citation>
    <scope>NUCLEOTIDE SEQUENCE [LARGE SCALE GENOMIC DNA]</scope>
    <source>
        <strain evidence="6 7">An829</strain>
    </source>
</reference>
<gene>
    <name evidence="6" type="ORF">H6A60_06840</name>
</gene>
<dbReference type="InterPro" id="IPR018060">
    <property type="entry name" value="HTH_AraC"/>
</dbReference>
<dbReference type="SMART" id="SM00342">
    <property type="entry name" value="HTH_ARAC"/>
    <property type="match status" value="1"/>
</dbReference>
<keyword evidence="3" id="KW-0804">Transcription</keyword>
<dbReference type="InterPro" id="IPR009057">
    <property type="entry name" value="Homeodomain-like_sf"/>
</dbReference>
<feature type="domain" description="HTH araC/xylS-type" evidence="5">
    <location>
        <begin position="233"/>
        <end position="331"/>
    </location>
</feature>
<evidence type="ECO:0000256" key="1">
    <source>
        <dbReference type="ARBA" id="ARBA00023015"/>
    </source>
</evidence>
<dbReference type="RefSeq" id="WP_205102671.1">
    <property type="nucleotide sequence ID" value="NZ_JACJJC010000009.1"/>
</dbReference>
<accession>A0ABS2DU22</accession>
<evidence type="ECO:0000256" key="4">
    <source>
        <dbReference type="SAM" id="MobiDB-lite"/>
    </source>
</evidence>
<feature type="region of interest" description="Disordered" evidence="4">
    <location>
        <begin position="1"/>
        <end position="40"/>
    </location>
</feature>
<evidence type="ECO:0000259" key="5">
    <source>
        <dbReference type="PROSITE" id="PS01124"/>
    </source>
</evidence>
<proteinExistence type="predicted"/>
<sequence>MPLTSPTSIASCSQPNASASALPLDAPNSGEQSSPSDAGDSGLIREAADLILRYTAGTGVFPSAVPGLTLYRLASNDFIERSAGEVMTSFIVQGHKTTAIGGRLLEYGPGESLVCGIASPSEFHPIDASSEHPFLAISVSLDPAVLMEYAGALSALGQPKPKTQTPAGVFVIRPDEELARAFVSLLRLLDRPKLLAIRAPLLMRDLHALLLDSSCGEALRALASAGSEGHAVLNAANWIRSNYAERCSMETLAERANLSSATFYRRFRELTGFSPVQFRMRVRLFEARRLLLSKRSNVSSTAFRVGYDSAAQFVRDYKRLFGDAPLRDIKRLLSSADETSSAADDR</sequence>
<keyword evidence="7" id="KW-1185">Reference proteome</keyword>
<evidence type="ECO:0000313" key="7">
    <source>
        <dbReference type="Proteomes" id="UP000715095"/>
    </source>
</evidence>
<protein>
    <submittedName>
        <fullName evidence="6">AraC family transcriptional regulator</fullName>
    </submittedName>
</protein>
<dbReference type="PROSITE" id="PS01124">
    <property type="entry name" value="HTH_ARAC_FAMILY_2"/>
    <property type="match status" value="1"/>
</dbReference>
<evidence type="ECO:0000256" key="3">
    <source>
        <dbReference type="ARBA" id="ARBA00023163"/>
    </source>
</evidence>